<dbReference type="InterPro" id="IPR035911">
    <property type="entry name" value="MurE/MurF_N"/>
</dbReference>
<dbReference type="Gene3D" id="3.40.1190.10">
    <property type="entry name" value="Mur-like, catalytic domain"/>
    <property type="match status" value="1"/>
</dbReference>
<dbReference type="InterPro" id="IPR000713">
    <property type="entry name" value="Mur_ligase_N"/>
</dbReference>
<dbReference type="InterPro" id="IPR036565">
    <property type="entry name" value="Mur-like_cat_sf"/>
</dbReference>
<dbReference type="SUPFAM" id="SSF63418">
    <property type="entry name" value="MurE/MurF N-terminal domain"/>
    <property type="match status" value="1"/>
</dbReference>
<evidence type="ECO:0000259" key="11">
    <source>
        <dbReference type="Pfam" id="PF08245"/>
    </source>
</evidence>
<evidence type="ECO:0000256" key="7">
    <source>
        <dbReference type="HAMAP-Rule" id="MF_00208"/>
    </source>
</evidence>
<feature type="binding site" evidence="7">
    <location>
        <begin position="112"/>
        <end position="118"/>
    </location>
    <ligand>
        <name>ATP</name>
        <dbReference type="ChEBI" id="CHEBI:30616"/>
    </ligand>
</feature>
<dbReference type="PANTHER" id="PTHR23135">
    <property type="entry name" value="MUR LIGASE FAMILY MEMBER"/>
    <property type="match status" value="1"/>
</dbReference>
<accession>A0A2S7UUQ9</accession>
<comment type="subcellular location">
    <subcellularLocation>
        <location evidence="7 8">Cytoplasm</location>
    </subcellularLocation>
</comment>
<feature type="binding site" evidence="7">
    <location>
        <position position="182"/>
    </location>
    <ligand>
        <name>UDP-N-acetyl-alpha-D-muramoyl-L-alanyl-D-glutamate</name>
        <dbReference type="ChEBI" id="CHEBI:83900"/>
    </ligand>
</feature>
<feature type="binding site" evidence="7">
    <location>
        <position position="28"/>
    </location>
    <ligand>
        <name>UDP-N-acetyl-alpha-D-muramoyl-L-alanyl-D-glutamate</name>
        <dbReference type="ChEBI" id="CHEBI:83900"/>
    </ligand>
</feature>
<keyword evidence="13" id="KW-1185">Reference proteome</keyword>
<proteinExistence type="inferred from homology"/>
<feature type="domain" description="Mur ligase N-terminal catalytic" evidence="9">
    <location>
        <begin position="27"/>
        <end position="97"/>
    </location>
</feature>
<name>A0A2S7UUQ9_9GAMM</name>
<comment type="function">
    <text evidence="7">Catalyzes the addition of meso-diaminopimelic acid to the nucleotide precursor UDP-N-acetylmuramoyl-L-alanyl-D-glutamate (UMAG) in the biosynthesis of bacterial cell-wall peptidoglycan.</text>
</comment>
<comment type="caution">
    <text evidence="7">Lacks conserved residue(s) required for the propagation of feature annotation.</text>
</comment>
<keyword evidence="5 7" id="KW-0131">Cell cycle</keyword>
<protein>
    <recommendedName>
        <fullName evidence="7">UDP-N-acetylmuramoyl-L-alanyl-D-glutamate--2,6-diaminopimelate ligase</fullName>
        <ecNumber evidence="7">6.3.2.13</ecNumber>
    </recommendedName>
    <alternativeName>
        <fullName evidence="7">Meso-A2pm-adding enzyme</fullName>
    </alternativeName>
    <alternativeName>
        <fullName evidence="7">Meso-diaminopimelate-adding enzyme</fullName>
    </alternativeName>
    <alternativeName>
        <fullName evidence="7">UDP-MurNAc-L-Ala-D-Glu:meso-diaminopimelate ligase</fullName>
    </alternativeName>
    <alternativeName>
        <fullName evidence="7">UDP-MurNAc-tripeptide synthetase</fullName>
    </alternativeName>
    <alternativeName>
        <fullName evidence="7">UDP-N-acetylmuramyl-tripeptide synthetase</fullName>
    </alternativeName>
</protein>
<feature type="binding site" evidence="7">
    <location>
        <begin position="155"/>
        <end position="156"/>
    </location>
    <ligand>
        <name>UDP-N-acetyl-alpha-D-muramoyl-L-alanyl-D-glutamate</name>
        <dbReference type="ChEBI" id="CHEBI:83900"/>
    </ligand>
</feature>
<feature type="binding site" evidence="7">
    <location>
        <position position="190"/>
    </location>
    <ligand>
        <name>UDP-N-acetyl-alpha-D-muramoyl-L-alanyl-D-glutamate</name>
        <dbReference type="ChEBI" id="CHEBI:83900"/>
    </ligand>
</feature>
<dbReference type="AlphaFoldDB" id="A0A2S7UUQ9"/>
<dbReference type="UniPathway" id="UPA00219"/>
<evidence type="ECO:0000259" key="9">
    <source>
        <dbReference type="Pfam" id="PF01225"/>
    </source>
</evidence>
<feature type="binding site" evidence="7">
    <location>
        <position position="188"/>
    </location>
    <ligand>
        <name>UDP-N-acetyl-alpha-D-muramoyl-L-alanyl-D-glutamate</name>
        <dbReference type="ChEBI" id="CHEBI:83900"/>
    </ligand>
</feature>
<dbReference type="HAMAP" id="MF_00208">
    <property type="entry name" value="MurE"/>
    <property type="match status" value="1"/>
</dbReference>
<dbReference type="SUPFAM" id="SSF53623">
    <property type="entry name" value="MurD-like peptide ligases, catalytic domain"/>
    <property type="match status" value="1"/>
</dbReference>
<comment type="PTM">
    <text evidence="7">Carboxylation is probably crucial for Mg(2+) binding and, consequently, for the gamma-phosphate positioning of ATP.</text>
</comment>
<dbReference type="NCBIfam" id="TIGR01085">
    <property type="entry name" value="murE"/>
    <property type="match status" value="1"/>
</dbReference>
<evidence type="ECO:0000313" key="13">
    <source>
        <dbReference type="Proteomes" id="UP000239007"/>
    </source>
</evidence>
<dbReference type="Pfam" id="PF01225">
    <property type="entry name" value="Mur_ligase"/>
    <property type="match status" value="1"/>
</dbReference>
<reference evidence="12 13" key="1">
    <citation type="submission" date="2016-12" db="EMBL/GenBank/DDBJ databases">
        <title>Diversity of luminous bacteria.</title>
        <authorList>
            <person name="Yoshizawa S."/>
            <person name="Kogure K."/>
        </authorList>
    </citation>
    <scope>NUCLEOTIDE SEQUENCE [LARGE SCALE GENOMIC DNA]</scope>
    <source>
        <strain evidence="12 13">SA4-48</strain>
    </source>
</reference>
<evidence type="ECO:0000256" key="1">
    <source>
        <dbReference type="ARBA" id="ARBA00005898"/>
    </source>
</evidence>
<dbReference type="Pfam" id="PF02875">
    <property type="entry name" value="Mur_ligase_C"/>
    <property type="match status" value="1"/>
</dbReference>
<feature type="short sequence motif" description="Meso-diaminopimelate recognition motif" evidence="7">
    <location>
        <begin position="414"/>
        <end position="417"/>
    </location>
</feature>
<dbReference type="GO" id="GO:0051301">
    <property type="term" value="P:cell division"/>
    <property type="evidence" value="ECO:0007669"/>
    <property type="project" value="UniProtKB-KW"/>
</dbReference>
<dbReference type="InterPro" id="IPR005761">
    <property type="entry name" value="UDP-N-AcMur-Glu-dNH2Pim_ligase"/>
</dbReference>
<dbReference type="GO" id="GO:0000287">
    <property type="term" value="F:magnesium ion binding"/>
    <property type="evidence" value="ECO:0007669"/>
    <property type="project" value="UniProtKB-UniRule"/>
</dbReference>
<comment type="caution">
    <text evidence="12">The sequence shown here is derived from an EMBL/GenBank/DDBJ whole genome shotgun (WGS) entry which is preliminary data.</text>
</comment>
<feature type="domain" description="Mur ligase central" evidence="11">
    <location>
        <begin position="110"/>
        <end position="321"/>
    </location>
</feature>
<dbReference type="EMBL" id="MSCH01000003">
    <property type="protein sequence ID" value="PQJ53465.1"/>
    <property type="molecule type" value="Genomic_DNA"/>
</dbReference>
<feature type="modified residue" description="N6-carboxylysine" evidence="7">
    <location>
        <position position="222"/>
    </location>
</feature>
<feature type="binding site" evidence="7">
    <location>
        <position position="464"/>
    </location>
    <ligand>
        <name>meso-2,6-diaminopimelate</name>
        <dbReference type="ChEBI" id="CHEBI:57791"/>
    </ligand>
</feature>
<keyword evidence="7" id="KW-0460">Magnesium</keyword>
<keyword evidence="7" id="KW-0067">ATP-binding</keyword>
<evidence type="ECO:0000256" key="2">
    <source>
        <dbReference type="ARBA" id="ARBA00022618"/>
    </source>
</evidence>
<comment type="similarity">
    <text evidence="1 7">Belongs to the MurCDEF family. MurE subfamily.</text>
</comment>
<comment type="catalytic activity">
    <reaction evidence="7">
        <text>UDP-N-acetyl-alpha-D-muramoyl-L-alanyl-D-glutamate + meso-2,6-diaminopimelate + ATP = UDP-N-acetyl-alpha-D-muramoyl-L-alanyl-gamma-D-glutamyl-meso-2,6-diaminopimelate + ADP + phosphate + H(+)</text>
        <dbReference type="Rhea" id="RHEA:23676"/>
        <dbReference type="ChEBI" id="CHEBI:15378"/>
        <dbReference type="ChEBI" id="CHEBI:30616"/>
        <dbReference type="ChEBI" id="CHEBI:43474"/>
        <dbReference type="ChEBI" id="CHEBI:57791"/>
        <dbReference type="ChEBI" id="CHEBI:83900"/>
        <dbReference type="ChEBI" id="CHEBI:83905"/>
        <dbReference type="ChEBI" id="CHEBI:456216"/>
        <dbReference type="EC" id="6.3.2.13"/>
    </reaction>
</comment>
<feature type="binding site" evidence="7">
    <location>
        <begin position="414"/>
        <end position="417"/>
    </location>
    <ligand>
        <name>meso-2,6-diaminopimelate</name>
        <dbReference type="ChEBI" id="CHEBI:57791"/>
    </ligand>
</feature>
<comment type="pathway">
    <text evidence="7 8">Cell wall biogenesis; peptidoglycan biosynthesis.</text>
</comment>
<keyword evidence="7 12" id="KW-0436">Ligase</keyword>
<evidence type="ECO:0000256" key="8">
    <source>
        <dbReference type="RuleBase" id="RU004135"/>
    </source>
</evidence>
<keyword evidence="4 7" id="KW-0573">Peptidoglycan synthesis</keyword>
<dbReference type="PANTHER" id="PTHR23135:SF4">
    <property type="entry name" value="UDP-N-ACETYLMURAMOYL-L-ALANYL-D-GLUTAMATE--2,6-DIAMINOPIMELATE LIGASE MURE HOMOLOG, CHLOROPLASTIC"/>
    <property type="match status" value="1"/>
</dbReference>
<evidence type="ECO:0000256" key="3">
    <source>
        <dbReference type="ARBA" id="ARBA00022960"/>
    </source>
</evidence>
<evidence type="ECO:0000313" key="12">
    <source>
        <dbReference type="EMBL" id="PQJ53465.1"/>
    </source>
</evidence>
<keyword evidence="7" id="KW-0963">Cytoplasm</keyword>
<feature type="domain" description="Mur ligase C-terminal" evidence="10">
    <location>
        <begin position="341"/>
        <end position="466"/>
    </location>
</feature>
<dbReference type="GO" id="GO:0005737">
    <property type="term" value="C:cytoplasm"/>
    <property type="evidence" value="ECO:0007669"/>
    <property type="project" value="UniProtKB-SubCell"/>
</dbReference>
<dbReference type="InterPro" id="IPR004101">
    <property type="entry name" value="Mur_ligase_C"/>
</dbReference>
<keyword evidence="6 7" id="KW-0961">Cell wall biogenesis/degradation</keyword>
<comment type="cofactor">
    <cofactor evidence="7">
        <name>Mg(2+)</name>
        <dbReference type="ChEBI" id="CHEBI:18420"/>
    </cofactor>
</comment>
<evidence type="ECO:0000256" key="4">
    <source>
        <dbReference type="ARBA" id="ARBA00022984"/>
    </source>
</evidence>
<dbReference type="InterPro" id="IPR013221">
    <property type="entry name" value="Mur_ligase_cen"/>
</dbReference>
<evidence type="ECO:0000259" key="10">
    <source>
        <dbReference type="Pfam" id="PF02875"/>
    </source>
</evidence>
<dbReference type="GO" id="GO:0008765">
    <property type="term" value="F:UDP-N-acetylmuramoylalanyl-D-glutamate-2,6-diaminopimelate ligase activity"/>
    <property type="evidence" value="ECO:0007669"/>
    <property type="project" value="UniProtKB-UniRule"/>
</dbReference>
<dbReference type="Gene3D" id="3.90.190.20">
    <property type="entry name" value="Mur ligase, C-terminal domain"/>
    <property type="match status" value="1"/>
</dbReference>
<dbReference type="GO" id="GO:0071555">
    <property type="term" value="P:cell wall organization"/>
    <property type="evidence" value="ECO:0007669"/>
    <property type="project" value="UniProtKB-KW"/>
</dbReference>
<evidence type="ECO:0000256" key="6">
    <source>
        <dbReference type="ARBA" id="ARBA00023316"/>
    </source>
</evidence>
<dbReference type="GO" id="GO:0005524">
    <property type="term" value="F:ATP binding"/>
    <property type="evidence" value="ECO:0007669"/>
    <property type="project" value="UniProtKB-UniRule"/>
</dbReference>
<dbReference type="Proteomes" id="UP000239007">
    <property type="component" value="Unassembled WGS sequence"/>
</dbReference>
<keyword evidence="3 7" id="KW-0133">Cell shape</keyword>
<organism evidence="12 13">
    <name type="scientific">Psychrosphaera saromensis</name>
    <dbReference type="NCBI Taxonomy" id="716813"/>
    <lineage>
        <taxon>Bacteria</taxon>
        <taxon>Pseudomonadati</taxon>
        <taxon>Pseudomonadota</taxon>
        <taxon>Gammaproteobacteria</taxon>
        <taxon>Alteromonadales</taxon>
        <taxon>Pseudoalteromonadaceae</taxon>
        <taxon>Psychrosphaera</taxon>
    </lineage>
</organism>
<feature type="binding site" evidence="7">
    <location>
        <position position="390"/>
    </location>
    <ligand>
        <name>meso-2,6-diaminopimelate</name>
        <dbReference type="ChEBI" id="CHEBI:57791"/>
    </ligand>
</feature>
<dbReference type="InterPro" id="IPR036615">
    <property type="entry name" value="Mur_ligase_C_dom_sf"/>
</dbReference>
<dbReference type="GO" id="GO:0008360">
    <property type="term" value="P:regulation of cell shape"/>
    <property type="evidence" value="ECO:0007669"/>
    <property type="project" value="UniProtKB-KW"/>
</dbReference>
<dbReference type="EC" id="6.3.2.13" evidence="7"/>
<sequence length="500" mass="55230">MTNWRDIEQQLKKAQVVLEPSARLIPDSRQVTKGDIFIATKGFDQDGASYINKALELGAVAILVSDACDEHLYSKFNNVVLVTDLEKKIAHIAKEFYIKDQSVSMPVIAVTGTNGKTSISHLLAQLSQICLQQESAVIGTIGTGSINDLQPSSNTTPGVTEIYRLISEFLVKNYGSLTMEVSSHALEQGRIEGLDLDVAIFTNLTLDHLDYHGTMEAYFEAKAKLFNEYQPKCAVINVDDKYGRRLADMVANQTRVIAYGQSDNVKAYSDYVYIRGFECHTHGLSIDIEWQVIGAKEECFLQLPIYGEFNCLNLAAVFATALTLNWPIVAGHFSQLKPVPGRLELFVKPNLPVAVVDYAHTPDALEQSLLAVRKHLSGELYVIFGCGGERDVSKRPIMGQLAQKHADHVIITNDNPRTENEDKIITDIEAGMTGSNYQIIKSRKEAIELALQNATASDAILIAGKGHETYQVIGTESIAYNERDYVEKLMATLTNHGGMI</sequence>
<evidence type="ECO:0000256" key="5">
    <source>
        <dbReference type="ARBA" id="ARBA00023306"/>
    </source>
</evidence>
<dbReference type="Gene3D" id="3.40.1390.10">
    <property type="entry name" value="MurE/MurF, N-terminal domain"/>
    <property type="match status" value="1"/>
</dbReference>
<keyword evidence="2 7" id="KW-0132">Cell division</keyword>
<dbReference type="NCBIfam" id="NF001126">
    <property type="entry name" value="PRK00139.1-4"/>
    <property type="match status" value="1"/>
</dbReference>
<dbReference type="Pfam" id="PF08245">
    <property type="entry name" value="Mur_ligase_M"/>
    <property type="match status" value="1"/>
</dbReference>
<feature type="binding site" evidence="7">
    <location>
        <position position="468"/>
    </location>
    <ligand>
        <name>meso-2,6-diaminopimelate</name>
        <dbReference type="ChEBI" id="CHEBI:57791"/>
    </ligand>
</feature>
<dbReference type="RefSeq" id="WP_181135864.1">
    <property type="nucleotide sequence ID" value="NZ_BMYG01000003.1"/>
</dbReference>
<keyword evidence="7" id="KW-0547">Nucleotide-binding</keyword>
<dbReference type="SUPFAM" id="SSF53244">
    <property type="entry name" value="MurD-like peptide ligases, peptide-binding domain"/>
    <property type="match status" value="1"/>
</dbReference>
<feature type="binding site" evidence="7">
    <location>
        <position position="154"/>
    </location>
    <ligand>
        <name>UDP-N-acetyl-alpha-D-muramoyl-L-alanyl-D-glutamate</name>
        <dbReference type="ChEBI" id="CHEBI:83900"/>
    </ligand>
</feature>
<gene>
    <name evidence="7" type="primary">murE</name>
    <name evidence="12" type="ORF">BTO11_07155</name>
</gene>
<dbReference type="GO" id="GO:0009252">
    <property type="term" value="P:peptidoglycan biosynthetic process"/>
    <property type="evidence" value="ECO:0007669"/>
    <property type="project" value="UniProtKB-UniRule"/>
</dbReference>